<sequence>MKKVLLSSVVALAVFSAAAPAFASDNSYSSNALIQKHYVSERDIADEANTQVAAHDAEIREEAQRQFDQTAAAAVKAAEAKLKAFLDSGYSGHDFTDKKNALEAEVAAAKAKGEQAYNEIYNTVRNRYVQKLQEKYREAAQREGKYWNDPTGVQDNKTKEMRDAEDKALNHGGVTEEQAAADQAATKPEDGKPGAVDQAKKADAAAKKAGANAKAGQKALPKTHAAK</sequence>
<dbReference type="PATRIC" id="fig|28037.218.peg.152"/>
<dbReference type="EMBL" id="JYOV01000003">
    <property type="protein sequence ID" value="KJU95401.1"/>
    <property type="molecule type" value="Genomic_DNA"/>
</dbReference>
<evidence type="ECO:0000256" key="1">
    <source>
        <dbReference type="SAM" id="MobiDB-lite"/>
    </source>
</evidence>
<dbReference type="RefSeq" id="WP_045762490.1">
    <property type="nucleotide sequence ID" value="NZ_JYOV01000003.1"/>
</dbReference>
<organism evidence="3 4">
    <name type="scientific">Streptococcus infantis</name>
    <dbReference type="NCBI Taxonomy" id="68892"/>
    <lineage>
        <taxon>Bacteria</taxon>
        <taxon>Bacillati</taxon>
        <taxon>Bacillota</taxon>
        <taxon>Bacilli</taxon>
        <taxon>Lactobacillales</taxon>
        <taxon>Streptococcaceae</taxon>
        <taxon>Streptococcus</taxon>
    </lineage>
</organism>
<protein>
    <recommendedName>
        <fullName evidence="5">Amylase-binding protein AbpA</fullName>
    </recommendedName>
</protein>
<dbReference type="Proteomes" id="UP000033405">
    <property type="component" value="Unassembled WGS sequence"/>
</dbReference>
<dbReference type="InterPro" id="IPR053991">
    <property type="entry name" value="AbpA-like"/>
</dbReference>
<name>A0A0F3HMI4_9STRE</name>
<evidence type="ECO:0008006" key="5">
    <source>
        <dbReference type="Google" id="ProtNLM"/>
    </source>
</evidence>
<dbReference type="AlphaFoldDB" id="A0A0F3HMI4"/>
<dbReference type="Pfam" id="PF22224">
    <property type="entry name" value="AbpA-like"/>
    <property type="match status" value="1"/>
</dbReference>
<accession>A0A0F3HMI4</accession>
<dbReference type="NCBIfam" id="NF040524">
    <property type="entry name" value="LPKTxAVK"/>
    <property type="match status" value="1"/>
</dbReference>
<evidence type="ECO:0000256" key="2">
    <source>
        <dbReference type="SAM" id="SignalP"/>
    </source>
</evidence>
<gene>
    <name evidence="3" type="ORF">TZ96_00159</name>
</gene>
<feature type="signal peptide" evidence="2">
    <location>
        <begin position="1"/>
        <end position="23"/>
    </location>
</feature>
<feature type="compositionally biased region" description="Basic and acidic residues" evidence="1">
    <location>
        <begin position="187"/>
        <end position="206"/>
    </location>
</feature>
<feature type="compositionally biased region" description="Basic and acidic residues" evidence="1">
    <location>
        <begin position="156"/>
        <end position="169"/>
    </location>
</feature>
<feature type="compositionally biased region" description="Low complexity" evidence="1">
    <location>
        <begin position="207"/>
        <end position="219"/>
    </location>
</feature>
<evidence type="ECO:0000313" key="4">
    <source>
        <dbReference type="Proteomes" id="UP000033405"/>
    </source>
</evidence>
<feature type="region of interest" description="Disordered" evidence="1">
    <location>
        <begin position="146"/>
        <end position="227"/>
    </location>
</feature>
<reference evidence="3 4" key="1">
    <citation type="submission" date="2015-02" db="EMBL/GenBank/DDBJ databases">
        <title>Evolution of amylase-binding proteins of oral streptococcal species.</title>
        <authorList>
            <person name="Haase E.M."/>
        </authorList>
    </citation>
    <scope>NUCLEOTIDE SEQUENCE [LARGE SCALE GENOMIC DNA]</scope>
    <source>
        <strain evidence="3 4">UC6950A</strain>
    </source>
</reference>
<feature type="chain" id="PRO_5002461749" description="Amylase-binding protein AbpA" evidence="2">
    <location>
        <begin position="24"/>
        <end position="227"/>
    </location>
</feature>
<feature type="compositionally biased region" description="Low complexity" evidence="1">
    <location>
        <begin position="175"/>
        <end position="186"/>
    </location>
</feature>
<evidence type="ECO:0000313" key="3">
    <source>
        <dbReference type="EMBL" id="KJU95401.1"/>
    </source>
</evidence>
<proteinExistence type="predicted"/>
<comment type="caution">
    <text evidence="3">The sequence shown here is derived from an EMBL/GenBank/DDBJ whole genome shotgun (WGS) entry which is preliminary data.</text>
</comment>
<dbReference type="NCBIfam" id="NF040523">
    <property type="entry name" value="adhesin_AbpA"/>
    <property type="match status" value="1"/>
</dbReference>
<keyword evidence="2" id="KW-0732">Signal</keyword>